<evidence type="ECO:0000313" key="2">
    <source>
        <dbReference type="Proteomes" id="UP001146351"/>
    </source>
</evidence>
<proteinExistence type="predicted"/>
<reference evidence="1" key="1">
    <citation type="submission" date="2022-11" db="EMBL/GenBank/DDBJ databases">
        <authorList>
            <person name="Petersen C."/>
        </authorList>
    </citation>
    <scope>NUCLEOTIDE SEQUENCE</scope>
    <source>
        <strain evidence="1">IBT 21917</strain>
    </source>
</reference>
<gene>
    <name evidence="1" type="ORF">N7492_009892</name>
</gene>
<name>A0A9W9LER7_9EURO</name>
<comment type="caution">
    <text evidence="1">The sequence shown here is derived from an EMBL/GenBank/DDBJ whole genome shotgun (WGS) entry which is preliminary data.</text>
</comment>
<reference evidence="1" key="2">
    <citation type="journal article" date="2023" name="IMA Fungus">
        <title>Comparative genomic study of the Penicillium genus elucidates a diverse pangenome and 15 lateral gene transfer events.</title>
        <authorList>
            <person name="Petersen C."/>
            <person name="Sorensen T."/>
            <person name="Nielsen M.R."/>
            <person name="Sondergaard T.E."/>
            <person name="Sorensen J.L."/>
            <person name="Fitzpatrick D.A."/>
            <person name="Frisvad J.C."/>
            <person name="Nielsen K.L."/>
        </authorList>
    </citation>
    <scope>NUCLEOTIDE SEQUENCE</scope>
    <source>
        <strain evidence="1">IBT 21917</strain>
    </source>
</reference>
<accession>A0A9W9LER7</accession>
<dbReference type="Proteomes" id="UP001146351">
    <property type="component" value="Unassembled WGS sequence"/>
</dbReference>
<organism evidence="1 2">
    <name type="scientific">Penicillium capsulatum</name>
    <dbReference type="NCBI Taxonomy" id="69766"/>
    <lineage>
        <taxon>Eukaryota</taxon>
        <taxon>Fungi</taxon>
        <taxon>Dikarya</taxon>
        <taxon>Ascomycota</taxon>
        <taxon>Pezizomycotina</taxon>
        <taxon>Eurotiomycetes</taxon>
        <taxon>Eurotiomycetidae</taxon>
        <taxon>Eurotiales</taxon>
        <taxon>Aspergillaceae</taxon>
        <taxon>Penicillium</taxon>
    </lineage>
</organism>
<keyword evidence="2" id="KW-1185">Reference proteome</keyword>
<evidence type="ECO:0000313" key="1">
    <source>
        <dbReference type="EMBL" id="KAJ5151597.1"/>
    </source>
</evidence>
<dbReference type="EMBL" id="JAPQKO010000008">
    <property type="protein sequence ID" value="KAJ5151597.1"/>
    <property type="molecule type" value="Genomic_DNA"/>
</dbReference>
<dbReference type="AlphaFoldDB" id="A0A9W9LER7"/>
<protein>
    <submittedName>
        <fullName evidence="1">Uncharacterized protein</fullName>
    </submittedName>
</protein>
<sequence length="227" mass="25047">MVQALARLSHDLHDFVIYRRTALLLLLESQASEGVMIVPGWIGPTHVAELETAFGVGHIRFVTRIGLWVWMRARARRWRRVSASEGGQVEVDVVDVPAAPFCTRRDLDPGEDCPTEIGKHLQVALVEPFLPLVYRTPELDLLTDAKHAVGIMTILLLAGLSRIPTLGMLAAPLRLPGDVLVVDDFEGAIFMLDGAGTALSRRGLEDRVLADVVLVEFHGDIPRFNFT</sequence>